<dbReference type="PANTHER" id="PTHR31126">
    <property type="entry name" value="TYROSINE-PROTEIN PHOSPHATASE"/>
    <property type="match status" value="1"/>
</dbReference>
<dbReference type="InterPro" id="IPR016130">
    <property type="entry name" value="Tyr_Pase_AS"/>
</dbReference>
<evidence type="ECO:0000259" key="2">
    <source>
        <dbReference type="PROSITE" id="PS50056"/>
    </source>
</evidence>
<feature type="domain" description="Tyrosine specific protein phosphatases" evidence="2">
    <location>
        <begin position="87"/>
        <end position="134"/>
    </location>
</feature>
<dbReference type="Pfam" id="PF13350">
    <property type="entry name" value="Y_phosphatase3"/>
    <property type="match status" value="1"/>
</dbReference>
<dbReference type="InterPro" id="IPR026893">
    <property type="entry name" value="Tyr/Ser_Pase_IphP-type"/>
</dbReference>
<dbReference type="EMBL" id="JABAIL010000008">
    <property type="protein sequence ID" value="NLR93773.1"/>
    <property type="molecule type" value="Genomic_DNA"/>
</dbReference>
<dbReference type="AlphaFoldDB" id="A0A7X8SP69"/>
<name>A0A7X8SP69_9BACT</name>
<dbReference type="InterPro" id="IPR029021">
    <property type="entry name" value="Prot-tyrosine_phosphatase-like"/>
</dbReference>
<dbReference type="Gene3D" id="3.90.190.10">
    <property type="entry name" value="Protein tyrosine phosphatase superfamily"/>
    <property type="match status" value="1"/>
</dbReference>
<comment type="similarity">
    <text evidence="1">Belongs to the protein-tyrosine phosphatase family.</text>
</comment>
<evidence type="ECO:0000313" key="4">
    <source>
        <dbReference type="Proteomes" id="UP000585050"/>
    </source>
</evidence>
<dbReference type="PANTHER" id="PTHR31126:SF1">
    <property type="entry name" value="TYROSINE SPECIFIC PROTEIN PHOSPHATASES DOMAIN-CONTAINING PROTEIN"/>
    <property type="match status" value="1"/>
</dbReference>
<organism evidence="3 4">
    <name type="scientific">Flammeovirga agarivorans</name>
    <dbReference type="NCBI Taxonomy" id="2726742"/>
    <lineage>
        <taxon>Bacteria</taxon>
        <taxon>Pseudomonadati</taxon>
        <taxon>Bacteroidota</taxon>
        <taxon>Cytophagia</taxon>
        <taxon>Cytophagales</taxon>
        <taxon>Flammeovirgaceae</taxon>
        <taxon>Flammeovirga</taxon>
    </lineage>
</organism>
<dbReference type="SUPFAM" id="SSF52799">
    <property type="entry name" value="(Phosphotyrosine protein) phosphatases II"/>
    <property type="match status" value="1"/>
</dbReference>
<sequence>MGLDYTDGCVNFRDFGGYINLILDKDCLPENRLFRGGSIEYIKDLSEIKNTVSVFNLRNGPDYHDFDIDYYHFPMANKVEKYDTTTKEVRVWLNTIIKQFEDEQLKYPVLIHCLSGKDRTGIVVAAILLILGIDEKAIEEEYLLSEGEVKLELIRQAIEGMKDISTYFNRVNLPLVRKNLLGK</sequence>
<proteinExistence type="inferred from homology"/>
<keyword evidence="4" id="KW-1185">Reference proteome</keyword>
<accession>A0A7X8SP69</accession>
<dbReference type="GO" id="GO:0004721">
    <property type="term" value="F:phosphoprotein phosphatase activity"/>
    <property type="evidence" value="ECO:0007669"/>
    <property type="project" value="InterPro"/>
</dbReference>
<dbReference type="RefSeq" id="WP_168884487.1">
    <property type="nucleotide sequence ID" value="NZ_JABAIL010000008.1"/>
</dbReference>
<protein>
    <submittedName>
        <fullName evidence="3">Tyrosine-protein phosphatase</fullName>
    </submittedName>
</protein>
<gene>
    <name evidence="3" type="ORF">HGP29_21410</name>
</gene>
<evidence type="ECO:0000256" key="1">
    <source>
        <dbReference type="ARBA" id="ARBA00009580"/>
    </source>
</evidence>
<evidence type="ECO:0000313" key="3">
    <source>
        <dbReference type="EMBL" id="NLR93773.1"/>
    </source>
</evidence>
<reference evidence="3 4" key="1">
    <citation type="submission" date="2020-04" db="EMBL/GenBank/DDBJ databases">
        <title>Flammeovirga sp. SR4, a novel species isolated from seawater.</title>
        <authorList>
            <person name="Wang X."/>
        </authorList>
    </citation>
    <scope>NUCLEOTIDE SEQUENCE [LARGE SCALE GENOMIC DNA]</scope>
    <source>
        <strain evidence="3 4">SR4</strain>
    </source>
</reference>
<dbReference type="PROSITE" id="PS00383">
    <property type="entry name" value="TYR_PHOSPHATASE_1"/>
    <property type="match status" value="1"/>
</dbReference>
<dbReference type="PROSITE" id="PS50056">
    <property type="entry name" value="TYR_PHOSPHATASE_2"/>
    <property type="match status" value="1"/>
</dbReference>
<comment type="caution">
    <text evidence="3">The sequence shown here is derived from an EMBL/GenBank/DDBJ whole genome shotgun (WGS) entry which is preliminary data.</text>
</comment>
<dbReference type="Proteomes" id="UP000585050">
    <property type="component" value="Unassembled WGS sequence"/>
</dbReference>
<dbReference type="InterPro" id="IPR000387">
    <property type="entry name" value="Tyr_Pase_dom"/>
</dbReference>